<evidence type="ECO:0000313" key="7">
    <source>
        <dbReference type="Proteomes" id="UP001296943"/>
    </source>
</evidence>
<reference evidence="6 7" key="1">
    <citation type="submission" date="2021-01" db="EMBL/GenBank/DDBJ databases">
        <title>Genomic Encyclopedia of Type Strains, Phase IV (KMG-IV): sequencing the most valuable type-strain genomes for metagenomic binning, comparative biology and taxonomic classification.</title>
        <authorList>
            <person name="Goeker M."/>
        </authorList>
    </citation>
    <scope>NUCLEOTIDE SEQUENCE [LARGE SCALE GENOMIC DNA]</scope>
    <source>
        <strain evidence="6 7">DSM 23711</strain>
    </source>
</reference>
<dbReference type="InterPro" id="IPR018389">
    <property type="entry name" value="DctP_fam"/>
</dbReference>
<dbReference type="Gene3D" id="3.40.190.170">
    <property type="entry name" value="Bacterial extracellular solute-binding protein, family 7"/>
    <property type="match status" value="1"/>
</dbReference>
<dbReference type="InterPro" id="IPR038404">
    <property type="entry name" value="TRAP_DctP_sf"/>
</dbReference>
<name>A0ABS2N638_9BACI</name>
<dbReference type="CDD" id="cd13603">
    <property type="entry name" value="PBP2_TRAP_Siap_TeaA_like"/>
    <property type="match status" value="1"/>
</dbReference>
<comment type="similarity">
    <text evidence="2">Belongs to the bacterial solute-binding protein 7 family.</text>
</comment>
<evidence type="ECO:0000256" key="3">
    <source>
        <dbReference type="ARBA" id="ARBA00022448"/>
    </source>
</evidence>
<dbReference type="PIRSF" id="PIRSF006470">
    <property type="entry name" value="DctB"/>
    <property type="match status" value="1"/>
</dbReference>
<keyword evidence="6" id="KW-0675">Receptor</keyword>
<evidence type="ECO:0000313" key="6">
    <source>
        <dbReference type="EMBL" id="MBM7573587.1"/>
    </source>
</evidence>
<protein>
    <submittedName>
        <fullName evidence="6">Tripartite ATP-independent transporter DctP family solute receptor</fullName>
    </submittedName>
</protein>
<sequence>MNLRALLTTSLMALLLLVAACGQNEEGTEDNEEGNDTAANDQEITIKVANYFAEDHPQNIALKEKFKPLVEENTDGQVTVEIYPNNELGDESQFTSGVRNGTIEMAIVGMGLQTANPKIGAVEWPFLFNDYEHANSLLNGEIGEEIEPLFRELGTEPLAWTANGFRVVSSDKPVKSMEDFEGLRLRMPNIPIFINTGEAMGANIQPLAFSEVFTALEQGVINGQDNPYATLYASGWYEVQSHVLETNHMFSPNAYLMNKEFFDGLDQETQDIIVEAANEAAQLEWELAEEAEIEVKQQLEEAGLEITVPSDDFRQQLVDSMDPVYQDLYKEFDWAEEFIGKIRNAE</sequence>
<dbReference type="NCBIfam" id="NF037995">
    <property type="entry name" value="TRAP_S1"/>
    <property type="match status" value="1"/>
</dbReference>
<dbReference type="EMBL" id="JAFBDR010000038">
    <property type="protein sequence ID" value="MBM7573587.1"/>
    <property type="molecule type" value="Genomic_DNA"/>
</dbReference>
<keyword evidence="7" id="KW-1185">Reference proteome</keyword>
<comment type="subcellular location">
    <subcellularLocation>
        <location evidence="1">Cell envelope</location>
    </subcellularLocation>
</comment>
<dbReference type="PANTHER" id="PTHR33376">
    <property type="match status" value="1"/>
</dbReference>
<dbReference type="NCBIfam" id="TIGR00787">
    <property type="entry name" value="dctP"/>
    <property type="match status" value="1"/>
</dbReference>
<dbReference type="InterPro" id="IPR004682">
    <property type="entry name" value="TRAP_DctP"/>
</dbReference>
<feature type="chain" id="PRO_5046188306" evidence="5">
    <location>
        <begin position="21"/>
        <end position="346"/>
    </location>
</feature>
<evidence type="ECO:0000256" key="5">
    <source>
        <dbReference type="SAM" id="SignalP"/>
    </source>
</evidence>
<accession>A0ABS2N638</accession>
<organism evidence="6 7">
    <name type="scientific">Aquibacillus albus</name>
    <dbReference type="NCBI Taxonomy" id="1168171"/>
    <lineage>
        <taxon>Bacteria</taxon>
        <taxon>Bacillati</taxon>
        <taxon>Bacillota</taxon>
        <taxon>Bacilli</taxon>
        <taxon>Bacillales</taxon>
        <taxon>Bacillaceae</taxon>
        <taxon>Aquibacillus</taxon>
    </lineage>
</organism>
<evidence type="ECO:0000256" key="1">
    <source>
        <dbReference type="ARBA" id="ARBA00004196"/>
    </source>
</evidence>
<keyword evidence="4 5" id="KW-0732">Signal</keyword>
<comment type="caution">
    <text evidence="6">The sequence shown here is derived from an EMBL/GenBank/DDBJ whole genome shotgun (WGS) entry which is preliminary data.</text>
</comment>
<feature type="signal peptide" evidence="5">
    <location>
        <begin position="1"/>
        <end position="20"/>
    </location>
</feature>
<gene>
    <name evidence="6" type="ORF">JOC48_004151</name>
</gene>
<dbReference type="Proteomes" id="UP001296943">
    <property type="component" value="Unassembled WGS sequence"/>
</dbReference>
<keyword evidence="3" id="KW-0813">Transport</keyword>
<dbReference type="PROSITE" id="PS51257">
    <property type="entry name" value="PROKAR_LIPOPROTEIN"/>
    <property type="match status" value="1"/>
</dbReference>
<proteinExistence type="inferred from homology"/>
<dbReference type="RefSeq" id="WP_204502224.1">
    <property type="nucleotide sequence ID" value="NZ_JAFBDR010000038.1"/>
</dbReference>
<dbReference type="PANTHER" id="PTHR33376:SF4">
    <property type="entry name" value="SIALIC ACID-BINDING PERIPLASMIC PROTEIN SIAP"/>
    <property type="match status" value="1"/>
</dbReference>
<dbReference type="Pfam" id="PF03480">
    <property type="entry name" value="DctP"/>
    <property type="match status" value="1"/>
</dbReference>
<evidence type="ECO:0000256" key="4">
    <source>
        <dbReference type="ARBA" id="ARBA00022729"/>
    </source>
</evidence>
<evidence type="ECO:0000256" key="2">
    <source>
        <dbReference type="ARBA" id="ARBA00009023"/>
    </source>
</evidence>